<feature type="transmembrane region" description="Helical" evidence="1">
    <location>
        <begin position="47"/>
        <end position="63"/>
    </location>
</feature>
<keyword evidence="1" id="KW-1133">Transmembrane helix</keyword>
<dbReference type="Proteomes" id="UP000051035">
    <property type="component" value="Unassembled WGS sequence"/>
</dbReference>
<keyword evidence="1" id="KW-0812">Transmembrane</keyword>
<proteinExistence type="predicted"/>
<evidence type="ECO:0000313" key="2">
    <source>
        <dbReference type="EMBL" id="KPL06405.1"/>
    </source>
</evidence>
<organism evidence="2 3">
    <name type="scientific">candidate division TA06 bacterium SM1_40</name>
    <dbReference type="NCBI Taxonomy" id="1703773"/>
    <lineage>
        <taxon>Bacteria</taxon>
        <taxon>Bacteria division TA06</taxon>
    </lineage>
</organism>
<feature type="transmembrane region" description="Helical" evidence="1">
    <location>
        <begin position="18"/>
        <end position="35"/>
    </location>
</feature>
<feature type="transmembrane region" description="Helical" evidence="1">
    <location>
        <begin position="171"/>
        <end position="191"/>
    </location>
</feature>
<protein>
    <submittedName>
        <fullName evidence="2">Uncharacterized protein</fullName>
    </submittedName>
</protein>
<sequence>MNEVSLWTGFWPFTPERFAIWVGAILTLCIYSFLYRDNPFYKFAEHLLVGVSAGYWALIYWNANIVGQLLVPVLRGGVLLPLVPGVLGLLMFTRFFPRFAWISRYAIAFYVGGDAGLAIPSYMQARVLAQVHAAMAPTVSITAALLLIGLICSLLYFFFSREHKGVLGGASRIGIWFLMVGFGASFGYTVMARVSLLIGRMQFLFRDWLGLIR</sequence>
<evidence type="ECO:0000313" key="3">
    <source>
        <dbReference type="Proteomes" id="UP000051035"/>
    </source>
</evidence>
<gene>
    <name evidence="2" type="ORF">AMJ71_09775</name>
</gene>
<dbReference type="AlphaFoldDB" id="A0A0S8JC01"/>
<name>A0A0S8JC01_UNCT6</name>
<keyword evidence="1" id="KW-0472">Membrane</keyword>
<evidence type="ECO:0000256" key="1">
    <source>
        <dbReference type="SAM" id="Phobius"/>
    </source>
</evidence>
<dbReference type="EMBL" id="LJVA01000145">
    <property type="protein sequence ID" value="KPL06405.1"/>
    <property type="molecule type" value="Genomic_DNA"/>
</dbReference>
<feature type="transmembrane region" description="Helical" evidence="1">
    <location>
        <begin position="105"/>
        <end position="123"/>
    </location>
</feature>
<accession>A0A0S8JC01</accession>
<feature type="transmembrane region" description="Helical" evidence="1">
    <location>
        <begin position="135"/>
        <end position="159"/>
    </location>
</feature>
<feature type="transmembrane region" description="Helical" evidence="1">
    <location>
        <begin position="69"/>
        <end position="93"/>
    </location>
</feature>
<reference evidence="2 3" key="1">
    <citation type="journal article" date="2015" name="Microbiome">
        <title>Genomic resolution of linkages in carbon, nitrogen, and sulfur cycling among widespread estuary sediment bacteria.</title>
        <authorList>
            <person name="Baker B.J."/>
            <person name="Lazar C.S."/>
            <person name="Teske A.P."/>
            <person name="Dick G.J."/>
        </authorList>
    </citation>
    <scope>NUCLEOTIDE SEQUENCE [LARGE SCALE GENOMIC DNA]</scope>
    <source>
        <strain evidence="2">SM1_40</strain>
    </source>
</reference>
<comment type="caution">
    <text evidence="2">The sequence shown here is derived from an EMBL/GenBank/DDBJ whole genome shotgun (WGS) entry which is preliminary data.</text>
</comment>